<keyword evidence="1" id="KW-1133">Transmembrane helix</keyword>
<proteinExistence type="predicted"/>
<dbReference type="Proteomes" id="UP000307000">
    <property type="component" value="Chromosome"/>
</dbReference>
<feature type="transmembrane region" description="Helical" evidence="1">
    <location>
        <begin position="96"/>
        <end position="113"/>
    </location>
</feature>
<feature type="transmembrane region" description="Helical" evidence="1">
    <location>
        <begin position="7"/>
        <end position="29"/>
    </location>
</feature>
<evidence type="ECO:0000256" key="1">
    <source>
        <dbReference type="SAM" id="Phobius"/>
    </source>
</evidence>
<keyword evidence="1" id="KW-0812">Transmembrane</keyword>
<dbReference type="KEGG" id="gcr:GcLGCM259_0829"/>
<keyword evidence="1" id="KW-0472">Membrane</keyword>
<keyword evidence="3" id="KW-1185">Reference proteome</keyword>
<dbReference type="EMBL" id="CP034412">
    <property type="protein sequence ID" value="QCY46585.1"/>
    <property type="molecule type" value="Genomic_DNA"/>
</dbReference>
<accession>A0A5B7WTK8</accession>
<sequence>MIIVDGFFIAGAIICGLAVLLGLVATIIRTYPDDYALIATALTEVFLVVYGISAAIRQLGGQPITGEVWEFWGYLITALLIPPIAFFWAVSDKSRWANAVLTANGLIVFVMLFRMEQIWDAGALV</sequence>
<dbReference type="RefSeq" id="WP_246049763.1">
    <property type="nucleotide sequence ID" value="NZ_CP034412.1"/>
</dbReference>
<evidence type="ECO:0000313" key="3">
    <source>
        <dbReference type="Proteomes" id="UP000307000"/>
    </source>
</evidence>
<gene>
    <name evidence="2" type="ORF">GcLGCM259_0829</name>
</gene>
<feature type="transmembrane region" description="Helical" evidence="1">
    <location>
        <begin position="68"/>
        <end position="90"/>
    </location>
</feature>
<evidence type="ECO:0000313" key="2">
    <source>
        <dbReference type="EMBL" id="QCY46585.1"/>
    </source>
</evidence>
<protein>
    <submittedName>
        <fullName evidence="2">Uncharacterized protein</fullName>
    </submittedName>
</protein>
<reference evidence="2 3" key="1">
    <citation type="submission" date="2018-12" db="EMBL/GenBank/DDBJ databases">
        <title>Complete Genome Sequence of Glutamicibacter creatinolyticus strain LGCM259,isolated from an abscess of a 12-year-old mare in Italy.</title>
        <authorList>
            <person name="Santos R.G."/>
            <person name="Silva A.L."/>
            <person name="Seyffert N."/>
            <person name="Castro T.L.P."/>
            <person name="Attili A.R."/>
            <person name="Rifici C."/>
            <person name="Mazzullo G."/>
            <person name="Brenig B."/>
            <person name="Venanzi F."/>
            <person name="Azevedo V."/>
        </authorList>
    </citation>
    <scope>NUCLEOTIDE SEQUENCE [LARGE SCALE GENOMIC DNA]</scope>
    <source>
        <strain evidence="2 3">LGCM 259</strain>
    </source>
</reference>
<name>A0A5B7WTK8_9MICC</name>
<dbReference type="AlphaFoldDB" id="A0A5B7WTK8"/>
<feature type="transmembrane region" description="Helical" evidence="1">
    <location>
        <begin position="35"/>
        <end position="56"/>
    </location>
</feature>
<organism evidence="2 3">
    <name type="scientific">Glutamicibacter creatinolyticus</name>
    <dbReference type="NCBI Taxonomy" id="162496"/>
    <lineage>
        <taxon>Bacteria</taxon>
        <taxon>Bacillati</taxon>
        <taxon>Actinomycetota</taxon>
        <taxon>Actinomycetes</taxon>
        <taxon>Micrococcales</taxon>
        <taxon>Micrococcaceae</taxon>
        <taxon>Glutamicibacter</taxon>
    </lineage>
</organism>